<comment type="caution">
    <text evidence="3">The sequence shown here is derived from an EMBL/GenBank/DDBJ whole genome shotgun (WGS) entry which is preliminary data.</text>
</comment>
<evidence type="ECO:0000256" key="1">
    <source>
        <dbReference type="SAM" id="Phobius"/>
    </source>
</evidence>
<evidence type="ECO:0000313" key="3">
    <source>
        <dbReference type="EMBL" id="GFQ86140.1"/>
    </source>
</evidence>
<dbReference type="Pfam" id="PF18701">
    <property type="entry name" value="DUF5641"/>
    <property type="match status" value="1"/>
</dbReference>
<evidence type="ECO:0000313" key="4">
    <source>
        <dbReference type="Proteomes" id="UP000887116"/>
    </source>
</evidence>
<keyword evidence="1" id="KW-0472">Membrane</keyword>
<keyword evidence="1" id="KW-1133">Transmembrane helix</keyword>
<keyword evidence="4" id="KW-1185">Reference proteome</keyword>
<reference evidence="3" key="1">
    <citation type="submission" date="2020-07" db="EMBL/GenBank/DDBJ databases">
        <title>Multicomponent nature underlies the extraordinary mechanical properties of spider dragline silk.</title>
        <authorList>
            <person name="Kono N."/>
            <person name="Nakamura H."/>
            <person name="Mori M."/>
            <person name="Yoshida Y."/>
            <person name="Ohtoshi R."/>
            <person name="Malay A.D."/>
            <person name="Moran D.A.P."/>
            <person name="Tomita M."/>
            <person name="Numata K."/>
            <person name="Arakawa K."/>
        </authorList>
    </citation>
    <scope>NUCLEOTIDE SEQUENCE</scope>
</reference>
<keyword evidence="1" id="KW-0812">Transmembrane</keyword>
<name>A0A8X6FP98_TRICU</name>
<organism evidence="3 4">
    <name type="scientific">Trichonephila clavata</name>
    <name type="common">Joro spider</name>
    <name type="synonym">Nephila clavata</name>
    <dbReference type="NCBI Taxonomy" id="2740835"/>
    <lineage>
        <taxon>Eukaryota</taxon>
        <taxon>Metazoa</taxon>
        <taxon>Ecdysozoa</taxon>
        <taxon>Arthropoda</taxon>
        <taxon>Chelicerata</taxon>
        <taxon>Arachnida</taxon>
        <taxon>Araneae</taxon>
        <taxon>Araneomorphae</taxon>
        <taxon>Entelegynae</taxon>
        <taxon>Araneoidea</taxon>
        <taxon>Nephilidae</taxon>
        <taxon>Trichonephila</taxon>
    </lineage>
</organism>
<dbReference type="InterPro" id="IPR040676">
    <property type="entry name" value="DUF5641"/>
</dbReference>
<gene>
    <name evidence="3" type="ORF">TNCT_296631</name>
</gene>
<dbReference type="AlphaFoldDB" id="A0A8X6FP98"/>
<sequence>MVPCEHINDNKLSLRFCCFKIGDIVVVKEDNVPPAIWPLGKIIESHPGEDHLDDSQAPFKTPGISYNVTKCEIIGFCNNHEEWKKSLLNPCNPGISENLYLSIVKQYYRILFLILWNYTGGIALLLG</sequence>
<dbReference type="Proteomes" id="UP000887116">
    <property type="component" value="Unassembled WGS sequence"/>
</dbReference>
<dbReference type="OrthoDB" id="8036689at2759"/>
<proteinExistence type="predicted"/>
<dbReference type="EMBL" id="BMAO01032976">
    <property type="protein sequence ID" value="GFQ86140.1"/>
    <property type="molecule type" value="Genomic_DNA"/>
</dbReference>
<feature type="transmembrane region" description="Helical" evidence="1">
    <location>
        <begin position="107"/>
        <end position="126"/>
    </location>
</feature>
<feature type="domain" description="DUF5641" evidence="2">
    <location>
        <begin position="19"/>
        <end position="51"/>
    </location>
</feature>
<accession>A0A8X6FP98</accession>
<evidence type="ECO:0000259" key="2">
    <source>
        <dbReference type="Pfam" id="PF18701"/>
    </source>
</evidence>
<protein>
    <recommendedName>
        <fullName evidence="2">DUF5641 domain-containing protein</fullName>
    </recommendedName>
</protein>